<dbReference type="SUPFAM" id="SSF55781">
    <property type="entry name" value="GAF domain-like"/>
    <property type="match status" value="1"/>
</dbReference>
<dbReference type="RefSeq" id="WP_208497516.1">
    <property type="nucleotide sequence ID" value="NZ_JAGFNP010000009.1"/>
</dbReference>
<dbReference type="Gene3D" id="3.30.450.40">
    <property type="match status" value="1"/>
</dbReference>
<feature type="domain" description="GAF" evidence="2">
    <location>
        <begin position="94"/>
        <end position="245"/>
    </location>
</feature>
<dbReference type="InterPro" id="IPR041522">
    <property type="entry name" value="CdaR_GGDEF"/>
</dbReference>
<proteinExistence type="inferred from homology"/>
<evidence type="ECO:0000259" key="2">
    <source>
        <dbReference type="SMART" id="SM00065"/>
    </source>
</evidence>
<dbReference type="SMART" id="SM00065">
    <property type="entry name" value="GAF"/>
    <property type="match status" value="1"/>
</dbReference>
<dbReference type="PANTHER" id="PTHR33744">
    <property type="entry name" value="CARBOHYDRATE DIACID REGULATOR"/>
    <property type="match status" value="1"/>
</dbReference>
<evidence type="ECO:0000313" key="3">
    <source>
        <dbReference type="EMBL" id="MBO3734406.1"/>
    </source>
</evidence>
<comment type="caution">
    <text evidence="3">The sequence shown here is derived from an EMBL/GenBank/DDBJ whole genome shotgun (WGS) entry which is preliminary data.</text>
</comment>
<evidence type="ECO:0000313" key="4">
    <source>
        <dbReference type="Proteomes" id="UP000681341"/>
    </source>
</evidence>
<organism evidence="3 4">
    <name type="scientific">Glycomyces niveus</name>
    <dbReference type="NCBI Taxonomy" id="2820287"/>
    <lineage>
        <taxon>Bacteria</taxon>
        <taxon>Bacillati</taxon>
        <taxon>Actinomycetota</taxon>
        <taxon>Actinomycetes</taxon>
        <taxon>Glycomycetales</taxon>
        <taxon>Glycomycetaceae</taxon>
        <taxon>Glycomyces</taxon>
    </lineage>
</organism>
<dbReference type="PANTHER" id="PTHR33744:SF1">
    <property type="entry name" value="DNA-BINDING TRANSCRIPTIONAL ACTIVATOR ADER"/>
    <property type="match status" value="1"/>
</dbReference>
<dbReference type="EMBL" id="JAGFNP010000009">
    <property type="protein sequence ID" value="MBO3734406.1"/>
    <property type="molecule type" value="Genomic_DNA"/>
</dbReference>
<keyword evidence="4" id="KW-1185">Reference proteome</keyword>
<dbReference type="InterPro" id="IPR025736">
    <property type="entry name" value="PucR_C-HTH_dom"/>
</dbReference>
<dbReference type="Pfam" id="PF17853">
    <property type="entry name" value="GGDEF_2"/>
    <property type="match status" value="1"/>
</dbReference>
<dbReference type="Gene3D" id="1.10.10.2840">
    <property type="entry name" value="PucR C-terminal helix-turn-helix domain"/>
    <property type="match status" value="1"/>
</dbReference>
<reference evidence="3 4" key="1">
    <citation type="submission" date="2021-03" db="EMBL/GenBank/DDBJ databases">
        <title>Glycomyces sp. nov., a novel actinomycete isolated from soil.</title>
        <authorList>
            <person name="Yang X."/>
            <person name="Xu X."/>
        </authorList>
    </citation>
    <scope>NUCLEOTIDE SEQUENCE [LARGE SCALE GENOMIC DNA]</scope>
    <source>
        <strain evidence="3 4">NEAU-S30</strain>
    </source>
</reference>
<evidence type="ECO:0000256" key="1">
    <source>
        <dbReference type="ARBA" id="ARBA00006754"/>
    </source>
</evidence>
<accession>A0ABS3U6P9</accession>
<dbReference type="Pfam" id="PF13556">
    <property type="entry name" value="HTH_30"/>
    <property type="match status" value="1"/>
</dbReference>
<comment type="similarity">
    <text evidence="1">Belongs to the CdaR family.</text>
</comment>
<dbReference type="InterPro" id="IPR029016">
    <property type="entry name" value="GAF-like_dom_sf"/>
</dbReference>
<dbReference type="InterPro" id="IPR042070">
    <property type="entry name" value="PucR_C-HTH_sf"/>
</dbReference>
<dbReference type="Pfam" id="PF13185">
    <property type="entry name" value="GAF_2"/>
    <property type="match status" value="1"/>
</dbReference>
<protein>
    <submittedName>
        <fullName evidence="3">Helix-turn-helix domain-containing protein</fullName>
    </submittedName>
</protein>
<gene>
    <name evidence="3" type="ORF">J5V16_16375</name>
</gene>
<dbReference type="Proteomes" id="UP000681341">
    <property type="component" value="Unassembled WGS sequence"/>
</dbReference>
<dbReference type="InterPro" id="IPR051448">
    <property type="entry name" value="CdaR-like_regulators"/>
</dbReference>
<sequence>MEDSPPAAAPGLGPAAEALLRLIDLLAADPTDEELAAPLRDLERSGPGPEAAAALHRATDTARTIKRTLDQRRRREAELAALFDTAGDLAASRNLDAVLRAIVHRARTLLAADLSYIALHDPEQGDTYMRVTDGSVSARFQQLRLGMGEGLGGLVAETALPYASTDYQIDSRFRHTQLIDAAVEEEGVHGIVGVPLRLGDTVIGVLWAADRAPRAFAPDDIAMLVSLANHAAVAIESVRQLEATARTLRELSETALRSERLNLALRRAADAHDRLTGLVLSGGDVADLAAQAAELFGGAIGIFGVDGEALARAGEGEVRFVAEGVADSQASRGAVLVDGRWVCAVMAGPEPLGSIVLAGRPALGEADRQLFERASLVTALLLLLRRSVADAEDRVRGELLDDLLSDPGKQRATSARLRAGKLGMDLRRPHAVLVLDGDAAAQGRLASEAQRHARAEGGLAGSRDGRTVLLLPSYDPGGQAAKLAADLGRATGRPVTVGASSSVDDIERLPEAYTAAVRCTDALIALGRRGEGGGMDRLGFIGVLLGESGTDAFVRRTIGPLLDYDAKRGTDLVGTLEAYFANGGHLAKTKAVLNVHLNTVSQRLERVASILGRDWNSPERSLEVQLALRVNRLSEP</sequence>
<dbReference type="InterPro" id="IPR003018">
    <property type="entry name" value="GAF"/>
</dbReference>
<name>A0ABS3U6P9_9ACTN</name>